<dbReference type="AlphaFoldDB" id="A0A371F7R3"/>
<proteinExistence type="predicted"/>
<dbReference type="OrthoDB" id="1903608at2759"/>
<comment type="caution">
    <text evidence="1">The sequence shown here is derived from an EMBL/GenBank/DDBJ whole genome shotgun (WGS) entry which is preliminary data.</text>
</comment>
<reference evidence="1" key="1">
    <citation type="submission" date="2018-05" db="EMBL/GenBank/DDBJ databases">
        <title>Draft genome of Mucuna pruriens seed.</title>
        <authorList>
            <person name="Nnadi N.E."/>
            <person name="Vos R."/>
            <person name="Hasami M.H."/>
            <person name="Devisetty U.K."/>
            <person name="Aguiy J.C."/>
        </authorList>
    </citation>
    <scope>NUCLEOTIDE SEQUENCE [LARGE SCALE GENOMIC DNA]</scope>
    <source>
        <strain evidence="1">JCA_2017</strain>
    </source>
</reference>
<organism evidence="1 2">
    <name type="scientific">Mucuna pruriens</name>
    <name type="common">Velvet bean</name>
    <name type="synonym">Dolichos pruriens</name>
    <dbReference type="NCBI Taxonomy" id="157652"/>
    <lineage>
        <taxon>Eukaryota</taxon>
        <taxon>Viridiplantae</taxon>
        <taxon>Streptophyta</taxon>
        <taxon>Embryophyta</taxon>
        <taxon>Tracheophyta</taxon>
        <taxon>Spermatophyta</taxon>
        <taxon>Magnoliopsida</taxon>
        <taxon>eudicotyledons</taxon>
        <taxon>Gunneridae</taxon>
        <taxon>Pentapetalae</taxon>
        <taxon>rosids</taxon>
        <taxon>fabids</taxon>
        <taxon>Fabales</taxon>
        <taxon>Fabaceae</taxon>
        <taxon>Papilionoideae</taxon>
        <taxon>50 kb inversion clade</taxon>
        <taxon>NPAAA clade</taxon>
        <taxon>indigoferoid/millettioid clade</taxon>
        <taxon>Phaseoleae</taxon>
        <taxon>Mucuna</taxon>
    </lineage>
</organism>
<keyword evidence="2" id="KW-1185">Reference proteome</keyword>
<accession>A0A371F7R3</accession>
<name>A0A371F7R3_MUCPR</name>
<dbReference type="EMBL" id="QJKJ01010211">
    <property type="protein sequence ID" value="RDX74332.1"/>
    <property type="molecule type" value="Genomic_DNA"/>
</dbReference>
<sequence>MVNPSRKDWSRLLKDDLWAHRTTYWTLLGMSDPCHLPVGIEHRAYWAVKQSNMAYNQAGKERKLQLQELEEFRLEAYENSRIYKKKVKQFHDQQILRKEFRVGQKVLLFNSRLSSLQVSSVLDEMSHLLSLIFSLMDESTNNTFQVNGNQLKILHEGRYRQWERWKASH</sequence>
<gene>
    <name evidence="1" type="ORF">CR513_45935</name>
</gene>
<evidence type="ECO:0000313" key="2">
    <source>
        <dbReference type="Proteomes" id="UP000257109"/>
    </source>
</evidence>
<dbReference type="Proteomes" id="UP000257109">
    <property type="component" value="Unassembled WGS sequence"/>
</dbReference>
<evidence type="ECO:0000313" key="1">
    <source>
        <dbReference type="EMBL" id="RDX74332.1"/>
    </source>
</evidence>
<protein>
    <submittedName>
        <fullName evidence="1">Uncharacterized protein</fullName>
    </submittedName>
</protein>
<feature type="non-terminal residue" evidence="1">
    <location>
        <position position="1"/>
    </location>
</feature>